<protein>
    <recommendedName>
        <fullName evidence="4">Uroplakin-3b-like protein</fullName>
    </recommendedName>
</protein>
<dbReference type="OrthoDB" id="9939598at2759"/>
<dbReference type="GO" id="GO:0016020">
    <property type="term" value="C:membrane"/>
    <property type="evidence" value="ECO:0007669"/>
    <property type="project" value="TreeGrafter"/>
</dbReference>
<evidence type="ECO:0000313" key="2">
    <source>
        <dbReference type="Ensembl" id="ENSLLEP00000033206.1"/>
    </source>
</evidence>
<evidence type="ECO:0000313" key="3">
    <source>
        <dbReference type="Proteomes" id="UP000694569"/>
    </source>
</evidence>
<feature type="transmembrane region" description="Helical" evidence="1">
    <location>
        <begin position="6"/>
        <end position="24"/>
    </location>
</feature>
<organism evidence="2 3">
    <name type="scientific">Leptobrachium leishanense</name>
    <name type="common">Leishan spiny toad</name>
    <dbReference type="NCBI Taxonomy" id="445787"/>
    <lineage>
        <taxon>Eukaryota</taxon>
        <taxon>Metazoa</taxon>
        <taxon>Chordata</taxon>
        <taxon>Craniata</taxon>
        <taxon>Vertebrata</taxon>
        <taxon>Euteleostomi</taxon>
        <taxon>Amphibia</taxon>
        <taxon>Batrachia</taxon>
        <taxon>Anura</taxon>
        <taxon>Pelobatoidea</taxon>
        <taxon>Megophryidae</taxon>
        <taxon>Leptobrachium</taxon>
    </lineage>
</organism>
<feature type="transmembrane region" description="Helical" evidence="1">
    <location>
        <begin position="198"/>
        <end position="223"/>
    </location>
</feature>
<accession>A0A8C5Q616</accession>
<dbReference type="Proteomes" id="UP000694569">
    <property type="component" value="Unplaced"/>
</dbReference>
<keyword evidence="3" id="KW-1185">Reference proteome</keyword>
<dbReference type="Ensembl" id="ENSLLET00000034479.1">
    <property type="protein sequence ID" value="ENSLLEP00000033206.1"/>
    <property type="gene ID" value="ENSLLEG00000021037.1"/>
</dbReference>
<proteinExistence type="predicted"/>
<dbReference type="PANTHER" id="PTHR15446:SF2">
    <property type="entry name" value="UROPLAKIN-3B-LIKE PROTEIN 1-RELATED"/>
    <property type="match status" value="1"/>
</dbReference>
<keyword evidence="1" id="KW-0812">Transmembrane</keyword>
<dbReference type="InterPro" id="IPR024831">
    <property type="entry name" value="Uroplakin-3"/>
</dbReference>
<reference evidence="2" key="1">
    <citation type="submission" date="2025-08" db="UniProtKB">
        <authorList>
            <consortium name="Ensembl"/>
        </authorList>
    </citation>
    <scope>IDENTIFICATION</scope>
</reference>
<name>A0A8C5Q616_9ANUR</name>
<dbReference type="PANTHER" id="PTHR15446">
    <property type="entry name" value="UROPLAKIN III"/>
    <property type="match status" value="1"/>
</dbReference>
<reference evidence="2" key="2">
    <citation type="submission" date="2025-09" db="UniProtKB">
        <authorList>
            <consortium name="Ensembl"/>
        </authorList>
    </citation>
    <scope>IDENTIFICATION</scope>
</reference>
<dbReference type="AlphaFoldDB" id="A0A8C5Q616"/>
<dbReference type="GeneTree" id="ENSGT00940000153392"/>
<keyword evidence="1" id="KW-1133">Transmembrane helix</keyword>
<sequence>MVSSPLWIVMMVYLVTGVSSQAFIRIPNCVPQLAGANMIGRITINTATIVYPCCLILSNANVPGGTLWIIIANNDAYNNINLNNITLSNLPSYYNFPTSNYYGILGIPSNGLELQCLTPNGPSRILRLGNDPSCLINPTSQYCNGPLIPSIQYRVRVLLTYQNGTIVAVTEWSDMITLNQAKDFSSIHTGIEKHSPSMIIITAIPTALFAVLIGIFLILMFMFCMCERQQQQRASC</sequence>
<evidence type="ECO:0000256" key="1">
    <source>
        <dbReference type="SAM" id="Phobius"/>
    </source>
</evidence>
<keyword evidence="1" id="KW-0472">Membrane</keyword>
<evidence type="ECO:0008006" key="4">
    <source>
        <dbReference type="Google" id="ProtNLM"/>
    </source>
</evidence>